<organism evidence="2 3">
    <name type="scientific">Knufia obscura</name>
    <dbReference type="NCBI Taxonomy" id="1635080"/>
    <lineage>
        <taxon>Eukaryota</taxon>
        <taxon>Fungi</taxon>
        <taxon>Dikarya</taxon>
        <taxon>Ascomycota</taxon>
        <taxon>Pezizomycotina</taxon>
        <taxon>Eurotiomycetes</taxon>
        <taxon>Chaetothyriomycetidae</taxon>
        <taxon>Chaetothyriales</taxon>
        <taxon>Trichomeriaceae</taxon>
        <taxon>Knufia</taxon>
    </lineage>
</organism>
<accession>A0ABR0RH01</accession>
<dbReference type="GeneID" id="90001686"/>
<feature type="compositionally biased region" description="Acidic residues" evidence="1">
    <location>
        <begin position="15"/>
        <end position="24"/>
    </location>
</feature>
<feature type="region of interest" description="Disordered" evidence="1">
    <location>
        <begin position="101"/>
        <end position="211"/>
    </location>
</feature>
<evidence type="ECO:0000313" key="2">
    <source>
        <dbReference type="EMBL" id="KAK5939855.1"/>
    </source>
</evidence>
<feature type="region of interest" description="Disordered" evidence="1">
    <location>
        <begin position="1"/>
        <end position="30"/>
    </location>
</feature>
<feature type="compositionally biased region" description="Low complexity" evidence="1">
    <location>
        <begin position="178"/>
        <end position="193"/>
    </location>
</feature>
<evidence type="ECO:0000313" key="3">
    <source>
        <dbReference type="Proteomes" id="UP001334248"/>
    </source>
</evidence>
<feature type="compositionally biased region" description="Polar residues" evidence="1">
    <location>
        <begin position="255"/>
        <end position="265"/>
    </location>
</feature>
<gene>
    <name evidence="2" type="ORF">PMZ80_008237</name>
</gene>
<name>A0ABR0RH01_9EURO</name>
<feature type="region of interest" description="Disordered" evidence="1">
    <location>
        <begin position="236"/>
        <end position="293"/>
    </location>
</feature>
<feature type="compositionally biased region" description="Low complexity" evidence="1">
    <location>
        <begin position="139"/>
        <end position="148"/>
    </location>
</feature>
<feature type="compositionally biased region" description="Basic residues" evidence="1">
    <location>
        <begin position="1"/>
        <end position="11"/>
    </location>
</feature>
<evidence type="ECO:0000256" key="1">
    <source>
        <dbReference type="SAM" id="MobiDB-lite"/>
    </source>
</evidence>
<proteinExistence type="predicted"/>
<keyword evidence="3" id="KW-1185">Reference proteome</keyword>
<dbReference type="Proteomes" id="UP001334248">
    <property type="component" value="Unassembled WGS sequence"/>
</dbReference>
<sequence>MSGYSRSKRSKRDVEPEEEDEDDERMPYFVPEEGIDIEPLALYTRSILDDAAKVKLGNHPQRTNEKGFWIISSVPVSREDIAAMIEDTRLWNRENKKGHYVNSDTAKRRLRIGRAQQGRERASKAQPRAPAEPDDPRYAARQSASRASVEPDPRYMPPPPIARASADNVTLERQRQITTASPSPRPASAQPTQNDPRRPPTSSQYSSNTNPGYIQATAQYTVQANIPQAQYASYGGDTAIYDSAPPPYQSDTKRGGSSQPSTTGTQGFGSMYATSGGPPPPRAPNQGQRRHGS</sequence>
<feature type="compositionally biased region" description="Polar residues" evidence="1">
    <location>
        <begin position="200"/>
        <end position="211"/>
    </location>
</feature>
<dbReference type="EMBL" id="JAVHJV010000010">
    <property type="protein sequence ID" value="KAK5939855.1"/>
    <property type="molecule type" value="Genomic_DNA"/>
</dbReference>
<comment type="caution">
    <text evidence="2">The sequence shown here is derived from an EMBL/GenBank/DDBJ whole genome shotgun (WGS) entry which is preliminary data.</text>
</comment>
<dbReference type="RefSeq" id="XP_064727945.1">
    <property type="nucleotide sequence ID" value="XM_064876638.1"/>
</dbReference>
<protein>
    <submittedName>
        <fullName evidence="2">Uncharacterized protein</fullName>
    </submittedName>
</protein>
<reference evidence="2 3" key="1">
    <citation type="journal article" date="2023" name="Res Sq">
        <title>Genomic and morphological characterization of Knufia obscura isolated from the Mars 2020 spacecraft assembly facility.</title>
        <authorList>
            <person name="Chander A.M."/>
            <person name="Teixeira M.M."/>
            <person name="Singh N.K."/>
            <person name="Williams M.P."/>
            <person name="Parker C.W."/>
            <person name="Leo P."/>
            <person name="Stajich J.E."/>
            <person name="Torok T."/>
            <person name="Tighe S."/>
            <person name="Mason C.E."/>
            <person name="Venkateswaran K."/>
        </authorList>
    </citation>
    <scope>NUCLEOTIDE SEQUENCE [LARGE SCALE GENOMIC DNA]</scope>
    <source>
        <strain evidence="2 3">CCFEE 5817</strain>
    </source>
</reference>